<dbReference type="RefSeq" id="WP_410031343.1">
    <property type="nucleotide sequence ID" value="NZ_JBGMEI010000006.1"/>
</dbReference>
<keyword evidence="2" id="KW-1185">Reference proteome</keyword>
<dbReference type="InterPro" id="IPR036291">
    <property type="entry name" value="NAD(P)-bd_dom_sf"/>
</dbReference>
<name>A0ABW9M8M2_9FIRM</name>
<dbReference type="InterPro" id="IPR003462">
    <property type="entry name" value="ODC_Mu_crystall"/>
</dbReference>
<sequence length="333" mass="36047">MQIRVLNESDIKKVMDMKAAIEATKNALKAYSSGGADIPLRTNLDVAEHNGQSLYMYGYVPSQSALGVKIVSVYPDNIAKNLTSVPATMVTLDSETGQVNSLMDGTYLTRLRTGAISGAATDELSNPDSKIFALFGTGGQAETQLEAVLNVRDIKEVRVFDISKDRAEDFAKRMKEKFEANFDFEIMAVGSTDQAIDNADIITAVTTAKDPVFDGTKVKKGCHINGVGSYTPEMSEIPEYIVSNAEKIYVDTFDGAVSESGDFIKPIKKGIFDADKDITGELGQKLLGEIAGRENPDEITFFETTGSAVLDLVVGQKILEAAKKQNIGQIIEM</sequence>
<organism evidence="1 2">
    <name type="scientific">Anaerococcus martiniensis</name>
    <dbReference type="NCBI Taxonomy" id="3115615"/>
    <lineage>
        <taxon>Bacteria</taxon>
        <taxon>Bacillati</taxon>
        <taxon>Bacillota</taxon>
        <taxon>Tissierellia</taxon>
        <taxon>Tissierellales</taxon>
        <taxon>Peptoniphilaceae</taxon>
        <taxon>Anaerococcus</taxon>
    </lineage>
</organism>
<dbReference type="Proteomes" id="UP001637996">
    <property type="component" value="Unassembled WGS sequence"/>
</dbReference>
<evidence type="ECO:0000313" key="1">
    <source>
        <dbReference type="EMBL" id="MFO3665667.1"/>
    </source>
</evidence>
<dbReference type="PANTHER" id="PTHR13812:SF19">
    <property type="entry name" value="KETIMINE REDUCTASE MU-CRYSTALLIN"/>
    <property type="match status" value="1"/>
</dbReference>
<accession>A0ABW9M8M2</accession>
<dbReference type="Gene3D" id="3.40.50.720">
    <property type="entry name" value="NAD(P)-binding Rossmann-like Domain"/>
    <property type="match status" value="1"/>
</dbReference>
<dbReference type="NCBIfam" id="NF006379">
    <property type="entry name" value="PRK08618.1"/>
    <property type="match status" value="1"/>
</dbReference>
<dbReference type="EMBL" id="JBGMEI010000006">
    <property type="protein sequence ID" value="MFO3665667.1"/>
    <property type="molecule type" value="Genomic_DNA"/>
</dbReference>
<dbReference type="PIRSF" id="PIRSF001439">
    <property type="entry name" value="CryM"/>
    <property type="match status" value="1"/>
</dbReference>
<proteinExistence type="predicted"/>
<dbReference type="Pfam" id="PF02423">
    <property type="entry name" value="OCD_Mu_crystall"/>
    <property type="match status" value="1"/>
</dbReference>
<reference evidence="1 2" key="1">
    <citation type="journal article" date="2025" name="Anaerobe">
        <title>Description of Anaerococcus kampingiae sp. nov., Anaerococcus groningensis sp. nov., Anaerococcus martiniensis sp. nov., and Anaerococcus cruorum sp. nov., isolated from human clinical specimens.</title>
        <authorList>
            <person name="Boiten K.E."/>
            <person name="Meijer J."/>
            <person name="van Wezel E.M."/>
            <person name="Veloo A.C.M."/>
        </authorList>
    </citation>
    <scope>NUCLEOTIDE SEQUENCE [LARGE SCALE GENOMIC DNA]</scope>
    <source>
        <strain evidence="1 2">ENR0831</strain>
    </source>
</reference>
<gene>
    <name evidence="1" type="ORF">ACCQ41_05355</name>
</gene>
<comment type="caution">
    <text evidence="1">The sequence shown here is derived from an EMBL/GenBank/DDBJ whole genome shotgun (WGS) entry which is preliminary data.</text>
</comment>
<evidence type="ECO:0000313" key="2">
    <source>
        <dbReference type="Proteomes" id="UP001637996"/>
    </source>
</evidence>
<dbReference type="InterPro" id="IPR023401">
    <property type="entry name" value="ODC_N"/>
</dbReference>
<protein>
    <submittedName>
        <fullName evidence="1">Ornithine cyclodeaminase family protein</fullName>
    </submittedName>
</protein>
<dbReference type="SUPFAM" id="SSF51735">
    <property type="entry name" value="NAD(P)-binding Rossmann-fold domains"/>
    <property type="match status" value="1"/>
</dbReference>
<dbReference type="PANTHER" id="PTHR13812">
    <property type="entry name" value="KETIMINE REDUCTASE MU-CRYSTALLIN"/>
    <property type="match status" value="1"/>
</dbReference>
<dbReference type="Gene3D" id="3.30.1780.10">
    <property type="entry name" value="ornithine cyclodeaminase, domain 1"/>
    <property type="match status" value="1"/>
</dbReference>